<dbReference type="Proteomes" id="UP001163835">
    <property type="component" value="Unassembled WGS sequence"/>
</dbReference>
<dbReference type="EMBL" id="MU794975">
    <property type="protein sequence ID" value="KAJ3814129.1"/>
    <property type="molecule type" value="Genomic_DNA"/>
</dbReference>
<sequence length="146" mass="16010">MLVSHNTITQWYDSPVLDNELHTTMLSIVTVGQTTPLGSTSTIIVDVSNTEIKYQGSGWNPSGTSLMMNRGWANGATVRKFNLIARTPWIMLSDSDFLMRLETFVFDHLAYIPSFESLANKPDFTDTGSALPTPKAVAAPTQVNGQ</sequence>
<proteinExistence type="predicted"/>
<name>A0ACC1UB31_9AGAR</name>
<evidence type="ECO:0000313" key="2">
    <source>
        <dbReference type="Proteomes" id="UP001163835"/>
    </source>
</evidence>
<protein>
    <submittedName>
        <fullName evidence="1">Uncharacterized protein</fullName>
    </submittedName>
</protein>
<organism evidence="1 2">
    <name type="scientific">Lentinula aff. lateritia</name>
    <dbReference type="NCBI Taxonomy" id="2804960"/>
    <lineage>
        <taxon>Eukaryota</taxon>
        <taxon>Fungi</taxon>
        <taxon>Dikarya</taxon>
        <taxon>Basidiomycota</taxon>
        <taxon>Agaricomycotina</taxon>
        <taxon>Agaricomycetes</taxon>
        <taxon>Agaricomycetidae</taxon>
        <taxon>Agaricales</taxon>
        <taxon>Marasmiineae</taxon>
        <taxon>Omphalotaceae</taxon>
        <taxon>Lentinula</taxon>
    </lineage>
</organism>
<accession>A0ACC1UB31</accession>
<comment type="caution">
    <text evidence="1">The sequence shown here is derived from an EMBL/GenBank/DDBJ whole genome shotgun (WGS) entry which is preliminary data.</text>
</comment>
<reference evidence="1" key="1">
    <citation type="submission" date="2022-09" db="EMBL/GenBank/DDBJ databases">
        <title>A Global Phylogenomic Analysis of the Shiitake Genus Lentinula.</title>
        <authorList>
            <consortium name="DOE Joint Genome Institute"/>
            <person name="Sierra-Patev S."/>
            <person name="Min B."/>
            <person name="Naranjo-Ortiz M."/>
            <person name="Looney B."/>
            <person name="Konkel Z."/>
            <person name="Slot J.C."/>
            <person name="Sakamoto Y."/>
            <person name="Steenwyk J.L."/>
            <person name="Rokas A."/>
            <person name="Carro J."/>
            <person name="Camarero S."/>
            <person name="Ferreira P."/>
            <person name="Molpeceres G."/>
            <person name="Ruiz-Duenas F.J."/>
            <person name="Serrano A."/>
            <person name="Henrissat B."/>
            <person name="Drula E."/>
            <person name="Hughes K.W."/>
            <person name="Mata J.L."/>
            <person name="Ishikawa N.K."/>
            <person name="Vargas-Isla R."/>
            <person name="Ushijima S."/>
            <person name="Smith C.A."/>
            <person name="Ahrendt S."/>
            <person name="Andreopoulos W."/>
            <person name="He G."/>
            <person name="Labutti K."/>
            <person name="Lipzen A."/>
            <person name="Ng V."/>
            <person name="Riley R."/>
            <person name="Sandor L."/>
            <person name="Barry K."/>
            <person name="Martinez A.T."/>
            <person name="Xiao Y."/>
            <person name="Gibbons J.G."/>
            <person name="Terashima K."/>
            <person name="Grigoriev I.V."/>
            <person name="Hibbett D.S."/>
        </authorList>
    </citation>
    <scope>NUCLEOTIDE SEQUENCE</scope>
    <source>
        <strain evidence="1">TMI1499</strain>
    </source>
</reference>
<evidence type="ECO:0000313" key="1">
    <source>
        <dbReference type="EMBL" id="KAJ3814129.1"/>
    </source>
</evidence>
<gene>
    <name evidence="1" type="ORF">F5876DRAFT_62562</name>
</gene>
<keyword evidence="2" id="KW-1185">Reference proteome</keyword>